<evidence type="ECO:0000256" key="2">
    <source>
        <dbReference type="ARBA" id="ARBA00022603"/>
    </source>
</evidence>
<dbReference type="GO" id="GO:0005634">
    <property type="term" value="C:nucleus"/>
    <property type="evidence" value="ECO:0007669"/>
    <property type="project" value="UniProtKB-SubCell"/>
</dbReference>
<dbReference type="PRINTS" id="PR00105">
    <property type="entry name" value="C5METTRFRASE"/>
</dbReference>
<evidence type="ECO:0000256" key="3">
    <source>
        <dbReference type="ARBA" id="ARBA00022679"/>
    </source>
</evidence>
<dbReference type="PANTHER" id="PTHR12663:SF0">
    <property type="entry name" value="PRECOCIOUS DISSOCIATION OF SISTERS 5, ISOFORM A"/>
    <property type="match status" value="1"/>
</dbReference>
<dbReference type="InterPro" id="IPR001525">
    <property type="entry name" value="C5_MeTfrase"/>
</dbReference>
<comment type="similarity">
    <text evidence="5">Belongs to the class I-like SAM-binding methyltransferase superfamily. C5-methyltransferase family.</text>
</comment>
<dbReference type="GO" id="GO:0008168">
    <property type="term" value="F:methyltransferase activity"/>
    <property type="evidence" value="ECO:0007669"/>
    <property type="project" value="UniProtKB-KW"/>
</dbReference>
<dbReference type="PROSITE" id="PS51679">
    <property type="entry name" value="SAM_MT_C5"/>
    <property type="match status" value="1"/>
</dbReference>
<keyword evidence="2 5" id="KW-0489">Methyltransferase</keyword>
<dbReference type="CDD" id="cd20404">
    <property type="entry name" value="Tudor_Agenet_AtEML-like"/>
    <property type="match status" value="1"/>
</dbReference>
<dbReference type="PANTHER" id="PTHR12663">
    <property type="entry name" value="ANDROGEN INDUCED INHIBITOR OF PROLIFERATION AS3 / PDS5-RELATED"/>
    <property type="match status" value="1"/>
</dbReference>
<feature type="compositionally biased region" description="Acidic residues" evidence="7">
    <location>
        <begin position="402"/>
        <end position="417"/>
    </location>
</feature>
<dbReference type="EMBL" id="FNXT01001295">
    <property type="protein sequence ID" value="SZX77786.1"/>
    <property type="molecule type" value="Genomic_DNA"/>
</dbReference>
<gene>
    <name evidence="8" type="ORF">BQ4739_LOCUS18126</name>
</gene>
<organism evidence="8 9">
    <name type="scientific">Tetradesmus obliquus</name>
    <name type="common">Green alga</name>
    <name type="synonym">Acutodesmus obliquus</name>
    <dbReference type="NCBI Taxonomy" id="3088"/>
    <lineage>
        <taxon>Eukaryota</taxon>
        <taxon>Viridiplantae</taxon>
        <taxon>Chlorophyta</taxon>
        <taxon>core chlorophytes</taxon>
        <taxon>Chlorophyceae</taxon>
        <taxon>CS clade</taxon>
        <taxon>Sphaeropleales</taxon>
        <taxon>Scenedesmaceae</taxon>
        <taxon>Tetradesmus</taxon>
    </lineage>
</organism>
<dbReference type="GO" id="GO:0032259">
    <property type="term" value="P:methylation"/>
    <property type="evidence" value="ECO:0007669"/>
    <property type="project" value="UniProtKB-KW"/>
</dbReference>
<keyword evidence="5" id="KW-0949">S-adenosyl-L-methionine</keyword>
<evidence type="ECO:0000313" key="9">
    <source>
        <dbReference type="Proteomes" id="UP000256970"/>
    </source>
</evidence>
<feature type="compositionally biased region" description="Low complexity" evidence="7">
    <location>
        <begin position="841"/>
        <end position="850"/>
    </location>
</feature>
<dbReference type="InterPro" id="IPR039776">
    <property type="entry name" value="Pds5"/>
</dbReference>
<comment type="subcellular location">
    <subcellularLocation>
        <location evidence="1">Nucleus</location>
    </subcellularLocation>
</comment>
<feature type="coiled-coil region" evidence="6">
    <location>
        <begin position="985"/>
        <end position="1042"/>
    </location>
</feature>
<protein>
    <recommendedName>
        <fullName evidence="10">PWWP domain-containing protein</fullName>
    </recommendedName>
</protein>
<evidence type="ECO:0000256" key="4">
    <source>
        <dbReference type="ARBA" id="ARBA00023242"/>
    </source>
</evidence>
<feature type="region of interest" description="Disordered" evidence="7">
    <location>
        <begin position="838"/>
        <end position="860"/>
    </location>
</feature>
<dbReference type="SUPFAM" id="SSF53335">
    <property type="entry name" value="S-adenosyl-L-methionine-dependent methyltransferases"/>
    <property type="match status" value="1"/>
</dbReference>
<feature type="region of interest" description="Disordered" evidence="7">
    <location>
        <begin position="1108"/>
        <end position="1162"/>
    </location>
</feature>
<feature type="region of interest" description="Disordered" evidence="7">
    <location>
        <begin position="1058"/>
        <end position="1077"/>
    </location>
</feature>
<evidence type="ECO:0000256" key="5">
    <source>
        <dbReference type="PROSITE-ProRule" id="PRU01016"/>
    </source>
</evidence>
<reference evidence="8 9" key="1">
    <citation type="submission" date="2016-10" db="EMBL/GenBank/DDBJ databases">
        <authorList>
            <person name="Cai Z."/>
        </authorList>
    </citation>
    <scope>NUCLEOTIDE SEQUENCE [LARGE SCALE GENOMIC DNA]</scope>
</reference>
<keyword evidence="3 5" id="KW-0808">Transferase</keyword>
<dbReference type="GO" id="GO:0000785">
    <property type="term" value="C:chromatin"/>
    <property type="evidence" value="ECO:0007669"/>
    <property type="project" value="TreeGrafter"/>
</dbReference>
<evidence type="ECO:0008006" key="10">
    <source>
        <dbReference type="Google" id="ProtNLM"/>
    </source>
</evidence>
<name>A0A383WM23_TETOB</name>
<feature type="compositionally biased region" description="Acidic residues" evidence="7">
    <location>
        <begin position="433"/>
        <end position="444"/>
    </location>
</feature>
<dbReference type="GO" id="GO:0007064">
    <property type="term" value="P:mitotic sister chromatid cohesion"/>
    <property type="evidence" value="ECO:0007669"/>
    <property type="project" value="InterPro"/>
</dbReference>
<feature type="active site" evidence="5">
    <location>
        <position position="70"/>
    </location>
</feature>
<dbReference type="Pfam" id="PF00145">
    <property type="entry name" value="DNA_methylase"/>
    <property type="match status" value="1"/>
</dbReference>
<dbReference type="Proteomes" id="UP000256970">
    <property type="component" value="Unassembled WGS sequence"/>
</dbReference>
<evidence type="ECO:0000313" key="8">
    <source>
        <dbReference type="EMBL" id="SZX77786.1"/>
    </source>
</evidence>
<keyword evidence="4" id="KW-0539">Nucleus</keyword>
<feature type="region of interest" description="Disordered" evidence="7">
    <location>
        <begin position="1241"/>
        <end position="1261"/>
    </location>
</feature>
<keyword evidence="6" id="KW-0175">Coiled coil</keyword>
<sequence length="1295" mass="132966">MKVVSLFTGAGGLDLGLHQAGHEIILQCEIDPGAQQVLRKAFPGTLLVLDVCGLQALPKETELLAAGFPCIDVSRAGLRAGLEGASTGLVRHVFRLLAQARSDQRPVPWVLLENVEALLDRCHGGPPLVSWVVGQLEALGYSSWAHRVVSSAGFGVPNRRRRIFILASMHGDARDVLLGQGLQRCMGSCLSAVGGDCWECFDPDDDPATGSRSEAAMLRCSYALDLGNARSAAGVDVVPTFTTSNARICLLLSSGKYGALRIEDAERLQGLPVGHTAACYPVASPGIRQHRGPALRDSDSDAQARARFALLGNAVTVQVARWLGERLADPYRFKYMATDNDMPLMRAFQPTALDDSTWQALREVRLDALRGDGAAGGQARLVSRGQEGWEATAGAPGREPGQDDGSDSGSENEDAAAADDGAAAAAAAAPAADNEEAADKDDDDADDVVVTYDSNASQQRQQGSAAGAKPQRAAAAGVASLVAAVGDEEEEAAAAAAAAAQDAAMNGKVVTTRYRPARLSTAWPKAAWFVAGHGRWGLKEASDSPLKVRFHPLGEFIRRVGPAPSDVALVTYLQRLKEQGWNVDRTERKMLMCGVAGLQAGGAAAGADGLQDLLAGVLDPTHTDSAADSIGRLVWAPLWTDERAAGSSSSGPSQVMWPCEAIDPFNPPRGFTLLPEHKLALPVAERRLHLPGEGGAPGSAAGTSAAAAAAGAAQDSEAGSPSVSAAAAGAGSSAAAAAGGEGAGSGRRKLLLVWFHSNQYEWRWGDELKPFRQHKAQFKREAAELAEAGKLPRPHEWKRAYREAKHCSTILARAAKLRTKAAALAPLAGPGAVQMAAADLSSGGSDSSGSDGDGEERDHRAAVAGRAAKQALAVNMRMPRCKVCETCTQSTGSSSRRCLLVRATAAAASGHAGAQLSVLGDKAVGAEIDVWWPLDQAWYKGLLTSYDALRVRHTVAYEDGDVEIIPLWAPQQRVKLRSQPAQWVAKAAELQRAREEARKEVAQTRLRVAGAPGLAEGPAAPLTALEQERADNIARNKQALQRYMDLNTLAGAPPASATPLGAAAQAPPATPLGAAAQAPPATALGAAAQAPPATPVRADATAVAAGAASPASPGTAASTPEASAAAAAAAGLGGSGAPHAAQKPRKRPRARPPKAEKAGAAAAAAAAAVDDTALADSSGIKAADTDGAAAAAAAKPVAARAAVQPSDPFSVRESALGVKRTAAAVAGCKIKDQMVVLLNASSRGPAGKKRKANKPPSTGSAAAVAALEGAEGLAAAVALKAEDDGGVAALAVDYS</sequence>
<feature type="compositionally biased region" description="Low complexity" evidence="7">
    <location>
        <begin position="418"/>
        <end position="432"/>
    </location>
</feature>
<dbReference type="STRING" id="3088.A0A383WM23"/>
<evidence type="ECO:0000256" key="6">
    <source>
        <dbReference type="SAM" id="Coils"/>
    </source>
</evidence>
<accession>A0A383WM23</accession>
<evidence type="ECO:0000256" key="7">
    <source>
        <dbReference type="SAM" id="MobiDB-lite"/>
    </source>
</evidence>
<feature type="compositionally biased region" description="Basic residues" evidence="7">
    <location>
        <begin position="1142"/>
        <end position="1152"/>
    </location>
</feature>
<dbReference type="Gene3D" id="2.30.30.140">
    <property type="match status" value="1"/>
</dbReference>
<feature type="compositionally biased region" description="Low complexity" evidence="7">
    <location>
        <begin position="1108"/>
        <end position="1130"/>
    </location>
</feature>
<dbReference type="GO" id="GO:0006281">
    <property type="term" value="P:DNA repair"/>
    <property type="evidence" value="ECO:0007669"/>
    <property type="project" value="TreeGrafter"/>
</dbReference>
<proteinExistence type="inferred from homology"/>
<dbReference type="Gene3D" id="3.40.50.150">
    <property type="entry name" value="Vaccinia Virus protein VP39"/>
    <property type="match status" value="1"/>
</dbReference>
<evidence type="ECO:0000256" key="1">
    <source>
        <dbReference type="ARBA" id="ARBA00004123"/>
    </source>
</evidence>
<dbReference type="InterPro" id="IPR029063">
    <property type="entry name" value="SAM-dependent_MTases_sf"/>
</dbReference>
<feature type="region of interest" description="Disordered" evidence="7">
    <location>
        <begin position="375"/>
        <end position="444"/>
    </location>
</feature>
<keyword evidence="9" id="KW-1185">Reference proteome</keyword>